<feature type="coiled-coil region" evidence="1">
    <location>
        <begin position="122"/>
        <end position="156"/>
    </location>
</feature>
<dbReference type="Proteomes" id="UP001241758">
    <property type="component" value="Unassembled WGS sequence"/>
</dbReference>
<reference evidence="3 4" key="1">
    <citation type="submission" date="2023-05" db="EMBL/GenBank/DDBJ databases">
        <title>Actinoplanes sp. NEAU-A12 genome sequencing.</title>
        <authorList>
            <person name="Wang Z.-S."/>
        </authorList>
    </citation>
    <scope>NUCLEOTIDE SEQUENCE [LARGE SCALE GENOMIC DNA]</scope>
    <source>
        <strain evidence="3 4">NEAU-A12</strain>
    </source>
</reference>
<evidence type="ECO:0000256" key="2">
    <source>
        <dbReference type="SAM" id="MobiDB-lite"/>
    </source>
</evidence>
<keyword evidence="4" id="KW-1185">Reference proteome</keyword>
<organism evidence="3 4">
    <name type="scientific">Actinoplanes sandaracinus</name>
    <dbReference type="NCBI Taxonomy" id="3045177"/>
    <lineage>
        <taxon>Bacteria</taxon>
        <taxon>Bacillati</taxon>
        <taxon>Actinomycetota</taxon>
        <taxon>Actinomycetes</taxon>
        <taxon>Micromonosporales</taxon>
        <taxon>Micromonosporaceae</taxon>
        <taxon>Actinoplanes</taxon>
    </lineage>
</organism>
<dbReference type="RefSeq" id="WP_282762104.1">
    <property type="nucleotide sequence ID" value="NZ_JASCTH010000014.1"/>
</dbReference>
<evidence type="ECO:0000256" key="1">
    <source>
        <dbReference type="SAM" id="Coils"/>
    </source>
</evidence>
<keyword evidence="1" id="KW-0175">Coiled coil</keyword>
<evidence type="ECO:0000313" key="3">
    <source>
        <dbReference type="EMBL" id="MDI6101233.1"/>
    </source>
</evidence>
<protein>
    <submittedName>
        <fullName evidence="3">Uncharacterized protein</fullName>
    </submittedName>
</protein>
<sequence length="202" mass="22813">MAIRRGWRPHRAAAALRAAAHIPPPRPTAVAHTRNGRTETHPRYGRGKGFAGAFNGHLEKWYRQQGIVRIEVHANIDVGGYTWATQGFQFEDQESAVEILDRLRFVVSVFTDRIQSMRDAAQTAAADRARTLRDQARKLEAQIAEAEDILDRADQSRFGDDDYPTSWEISQCGRSHDIGVSDRPWIGKASMLGSDWYGVKWL</sequence>
<name>A0ABT6WND6_9ACTN</name>
<evidence type="ECO:0000313" key="4">
    <source>
        <dbReference type="Proteomes" id="UP001241758"/>
    </source>
</evidence>
<feature type="region of interest" description="Disordered" evidence="2">
    <location>
        <begin position="18"/>
        <end position="46"/>
    </location>
</feature>
<gene>
    <name evidence="3" type="ORF">QLQ12_21705</name>
</gene>
<comment type="caution">
    <text evidence="3">The sequence shown here is derived from an EMBL/GenBank/DDBJ whole genome shotgun (WGS) entry which is preliminary data.</text>
</comment>
<proteinExistence type="predicted"/>
<accession>A0ABT6WND6</accession>
<dbReference type="EMBL" id="JASCTH010000014">
    <property type="protein sequence ID" value="MDI6101233.1"/>
    <property type="molecule type" value="Genomic_DNA"/>
</dbReference>